<dbReference type="Proteomes" id="UP000315295">
    <property type="component" value="Unassembled WGS sequence"/>
</dbReference>
<name>A0A540KZF6_MALBA</name>
<comment type="caution">
    <text evidence="1">The sequence shown here is derived from an EMBL/GenBank/DDBJ whole genome shotgun (WGS) entry which is preliminary data.</text>
</comment>
<sequence length="100" mass="11681">MVPNLLIKISRYAPFKVLFVLKRQLPALNLHISNLNSPCHENFTIVLTVGSCFDSPDDLVLLLKTWQSTREHPLGRWSDEYAMHLYRRFVVLPKFQNQTV</sequence>
<gene>
    <name evidence="1" type="ORF">C1H46_034836</name>
</gene>
<accession>A0A540KZF6</accession>
<evidence type="ECO:0000313" key="2">
    <source>
        <dbReference type="Proteomes" id="UP000315295"/>
    </source>
</evidence>
<dbReference type="AlphaFoldDB" id="A0A540KZF6"/>
<organism evidence="1 2">
    <name type="scientific">Malus baccata</name>
    <name type="common">Siberian crab apple</name>
    <name type="synonym">Pyrus baccata</name>
    <dbReference type="NCBI Taxonomy" id="106549"/>
    <lineage>
        <taxon>Eukaryota</taxon>
        <taxon>Viridiplantae</taxon>
        <taxon>Streptophyta</taxon>
        <taxon>Embryophyta</taxon>
        <taxon>Tracheophyta</taxon>
        <taxon>Spermatophyta</taxon>
        <taxon>Magnoliopsida</taxon>
        <taxon>eudicotyledons</taxon>
        <taxon>Gunneridae</taxon>
        <taxon>Pentapetalae</taxon>
        <taxon>rosids</taxon>
        <taxon>fabids</taxon>
        <taxon>Rosales</taxon>
        <taxon>Rosaceae</taxon>
        <taxon>Amygdaloideae</taxon>
        <taxon>Maleae</taxon>
        <taxon>Malus</taxon>
    </lineage>
</organism>
<reference evidence="1 2" key="1">
    <citation type="journal article" date="2019" name="G3 (Bethesda)">
        <title>Sequencing of a Wild Apple (Malus baccata) Genome Unravels the Differences Between Cultivated and Wild Apple Species Regarding Disease Resistance and Cold Tolerance.</title>
        <authorList>
            <person name="Chen X."/>
        </authorList>
    </citation>
    <scope>NUCLEOTIDE SEQUENCE [LARGE SCALE GENOMIC DNA]</scope>
    <source>
        <strain evidence="2">cv. Shandingzi</strain>
        <tissue evidence="1">Leaves</tissue>
    </source>
</reference>
<protein>
    <submittedName>
        <fullName evidence="1">Uncharacterized protein</fullName>
    </submittedName>
</protein>
<proteinExistence type="predicted"/>
<evidence type="ECO:0000313" key="1">
    <source>
        <dbReference type="EMBL" id="TQD79611.1"/>
    </source>
</evidence>
<keyword evidence="2" id="KW-1185">Reference proteome</keyword>
<dbReference type="EMBL" id="VIEB01000848">
    <property type="protein sequence ID" value="TQD79611.1"/>
    <property type="molecule type" value="Genomic_DNA"/>
</dbReference>